<dbReference type="Pfam" id="PF12339">
    <property type="entry name" value="DNAJ_related"/>
    <property type="match status" value="1"/>
</dbReference>
<accession>A0A1I1UQW2</accession>
<proteinExistence type="predicted"/>
<dbReference type="SUPFAM" id="SSF46565">
    <property type="entry name" value="Chaperone J-domain"/>
    <property type="match status" value="1"/>
</dbReference>
<dbReference type="InterPro" id="IPR021059">
    <property type="entry name" value="DnaJ-related_N"/>
</dbReference>
<dbReference type="Gene3D" id="1.10.287.110">
    <property type="entry name" value="DnaJ domain"/>
    <property type="match status" value="1"/>
</dbReference>
<reference evidence="4" key="1">
    <citation type="submission" date="2016-10" db="EMBL/GenBank/DDBJ databases">
        <authorList>
            <person name="Varghese N."/>
            <person name="Submissions S."/>
        </authorList>
    </citation>
    <scope>NUCLEOTIDE SEQUENCE [LARGE SCALE GENOMIC DNA]</scope>
    <source>
        <strain evidence="4">JCM 2783</strain>
    </source>
</reference>
<evidence type="ECO:0000256" key="1">
    <source>
        <dbReference type="ARBA" id="ARBA00023186"/>
    </source>
</evidence>
<protein>
    <submittedName>
        <fullName evidence="3">DNA-J related protein</fullName>
    </submittedName>
</protein>
<dbReference type="InterPro" id="IPR001623">
    <property type="entry name" value="DnaJ_domain"/>
</dbReference>
<dbReference type="CDD" id="cd06257">
    <property type="entry name" value="DnaJ"/>
    <property type="match status" value="1"/>
</dbReference>
<evidence type="ECO:0000313" key="3">
    <source>
        <dbReference type="EMBL" id="SFD72058.1"/>
    </source>
</evidence>
<dbReference type="Proteomes" id="UP000243950">
    <property type="component" value="Unassembled WGS sequence"/>
</dbReference>
<evidence type="ECO:0000313" key="4">
    <source>
        <dbReference type="Proteomes" id="UP000243950"/>
    </source>
</evidence>
<organism evidence="3 4">
    <name type="scientific">Pseudomonas straminea</name>
    <dbReference type="NCBI Taxonomy" id="47882"/>
    <lineage>
        <taxon>Bacteria</taxon>
        <taxon>Pseudomonadati</taxon>
        <taxon>Pseudomonadota</taxon>
        <taxon>Gammaproteobacteria</taxon>
        <taxon>Pseudomonadales</taxon>
        <taxon>Pseudomonadaceae</taxon>
        <taxon>Phytopseudomonas</taxon>
    </lineage>
</organism>
<feature type="domain" description="J" evidence="2">
    <location>
        <begin position="136"/>
        <end position="192"/>
    </location>
</feature>
<name>A0A1I1UQW2_PSEOC</name>
<evidence type="ECO:0000259" key="2">
    <source>
        <dbReference type="PROSITE" id="PS50076"/>
    </source>
</evidence>
<dbReference type="EMBL" id="FOMO01000003">
    <property type="protein sequence ID" value="SFD72058.1"/>
    <property type="molecule type" value="Genomic_DNA"/>
</dbReference>
<dbReference type="InterPro" id="IPR036869">
    <property type="entry name" value="J_dom_sf"/>
</dbReference>
<keyword evidence="1" id="KW-0143">Chaperone</keyword>
<dbReference type="RefSeq" id="WP_093503332.1">
    <property type="nucleotide sequence ID" value="NZ_BSSG01000004.1"/>
</dbReference>
<dbReference type="AlphaFoldDB" id="A0A1I1UQW2"/>
<gene>
    <name evidence="3" type="ORF">SAMN05216372_103459</name>
</gene>
<sequence>MNQETLPGCRLLDLLEAAPEGLSEYELMLRLSRWQGRDERLPSDTLELFRSHFLLFHTLYRLRDELHAEGRASLQISPLCIRLLPYQAAESALSEQEPLREYYLDLTHLRDTGAEDVEQMLGAFWVRLHGAEDRQQALAALEFDEQAGELDLSVIRQRYRQLVSLHHPDRGGCTQRLQRINSAMETLQRYYR</sequence>
<dbReference type="SMART" id="SM00271">
    <property type="entry name" value="DnaJ"/>
    <property type="match status" value="1"/>
</dbReference>
<keyword evidence="4" id="KW-1185">Reference proteome</keyword>
<dbReference type="PROSITE" id="PS50076">
    <property type="entry name" value="DNAJ_2"/>
    <property type="match status" value="1"/>
</dbReference>